<keyword evidence="4" id="KW-1185">Reference proteome</keyword>
<name>B9SJR1_RICCO</name>
<evidence type="ECO:0000259" key="2">
    <source>
        <dbReference type="Pfam" id="PF07859"/>
    </source>
</evidence>
<evidence type="ECO:0000313" key="3">
    <source>
        <dbReference type="EMBL" id="EEF36171.1"/>
    </source>
</evidence>
<sequence>MESKAEVSRFIYPYVRIYKDGSIERLAGTEAAPAGLDPKSGVLSKDILIIPETGVSARLYLPNSTKPHQKLPLVIYYHGGGFYLSSTADPCYHNSLNKIVAEANIILVSVNYRLAPETPLPGAYEDSWTALERVASHAKDGGSNNEVWLQEYADFGLVFLAGDSCGANMAHHFGLKLKDSELGRQLKIRGIAAINPYFWGKDPIGVEITDHLRKTMVDNWWMLVCPSDKGCDDPLINPFVDGSLNLEGLACERVLVVVAEKDILKDRGRAYYENLVKSKWQGNAEIVEIEGEDHVFHIFYPHCEKAKTLFKRLASFFNQS</sequence>
<dbReference type="InterPro" id="IPR029058">
    <property type="entry name" value="AB_hydrolase_fold"/>
</dbReference>
<dbReference type="InterPro" id="IPR013094">
    <property type="entry name" value="AB_hydrolase_3"/>
</dbReference>
<dbReference type="AlphaFoldDB" id="B9SJR1"/>
<dbReference type="PANTHER" id="PTHR23024">
    <property type="entry name" value="ARYLACETAMIDE DEACETYLASE"/>
    <property type="match status" value="1"/>
</dbReference>
<reference evidence="4" key="1">
    <citation type="journal article" date="2010" name="Nat. Biotechnol.">
        <title>Draft genome sequence of the oilseed species Ricinus communis.</title>
        <authorList>
            <person name="Chan A.P."/>
            <person name="Crabtree J."/>
            <person name="Zhao Q."/>
            <person name="Lorenzi H."/>
            <person name="Orvis J."/>
            <person name="Puiu D."/>
            <person name="Melake-Berhan A."/>
            <person name="Jones K.M."/>
            <person name="Redman J."/>
            <person name="Chen G."/>
            <person name="Cahoon E.B."/>
            <person name="Gedil M."/>
            <person name="Stanke M."/>
            <person name="Haas B.J."/>
            <person name="Wortman J.R."/>
            <person name="Fraser-Liggett C.M."/>
            <person name="Ravel J."/>
            <person name="Rabinowicz P.D."/>
        </authorList>
    </citation>
    <scope>NUCLEOTIDE SEQUENCE [LARGE SCALE GENOMIC DNA]</scope>
    <source>
        <strain evidence="4">cv. Hale</strain>
    </source>
</reference>
<dbReference type="STRING" id="3988.B9SJR1"/>
<dbReference type="GO" id="GO:0016787">
    <property type="term" value="F:hydrolase activity"/>
    <property type="evidence" value="ECO:0007669"/>
    <property type="project" value="InterPro"/>
</dbReference>
<proteinExistence type="inferred from homology"/>
<accession>B9SJR1</accession>
<dbReference type="Proteomes" id="UP000008311">
    <property type="component" value="Unassembled WGS sequence"/>
</dbReference>
<dbReference type="FunCoup" id="B9SJR1">
    <property type="interactions" value="87"/>
</dbReference>
<feature type="domain" description="Alpha/beta hydrolase fold-3" evidence="2">
    <location>
        <begin position="74"/>
        <end position="297"/>
    </location>
</feature>
<dbReference type="Pfam" id="PF07859">
    <property type="entry name" value="Abhydrolase_3"/>
    <property type="match status" value="1"/>
</dbReference>
<comment type="similarity">
    <text evidence="1">Belongs to the 'GDXG' lipolytic enzyme family.</text>
</comment>
<dbReference type="SUPFAM" id="SSF53474">
    <property type="entry name" value="alpha/beta-Hydrolases"/>
    <property type="match status" value="1"/>
</dbReference>
<dbReference type="InterPro" id="IPR050466">
    <property type="entry name" value="Carboxylest/Gibb_receptor"/>
</dbReference>
<evidence type="ECO:0000256" key="1">
    <source>
        <dbReference type="ARBA" id="ARBA00010515"/>
    </source>
</evidence>
<organism evidence="3 4">
    <name type="scientific">Ricinus communis</name>
    <name type="common">Castor bean</name>
    <dbReference type="NCBI Taxonomy" id="3988"/>
    <lineage>
        <taxon>Eukaryota</taxon>
        <taxon>Viridiplantae</taxon>
        <taxon>Streptophyta</taxon>
        <taxon>Embryophyta</taxon>
        <taxon>Tracheophyta</taxon>
        <taxon>Spermatophyta</taxon>
        <taxon>Magnoliopsida</taxon>
        <taxon>eudicotyledons</taxon>
        <taxon>Gunneridae</taxon>
        <taxon>Pentapetalae</taxon>
        <taxon>rosids</taxon>
        <taxon>fabids</taxon>
        <taxon>Malpighiales</taxon>
        <taxon>Euphorbiaceae</taxon>
        <taxon>Acalyphoideae</taxon>
        <taxon>Acalypheae</taxon>
        <taxon>Ricinus</taxon>
    </lineage>
</organism>
<protein>
    <submittedName>
        <fullName evidence="3">Catalytic, putative</fullName>
    </submittedName>
</protein>
<dbReference type="InParanoid" id="B9SJR1"/>
<dbReference type="Gene3D" id="3.40.50.1820">
    <property type="entry name" value="alpha/beta hydrolase"/>
    <property type="match status" value="1"/>
</dbReference>
<dbReference type="PANTHER" id="PTHR23024:SF525">
    <property type="entry name" value="ALPHA_BETA HYDROLASE FOLD-3 DOMAIN-CONTAINING PROTEIN"/>
    <property type="match status" value="1"/>
</dbReference>
<dbReference type="eggNOG" id="KOG1515">
    <property type="taxonomic scope" value="Eukaryota"/>
</dbReference>
<gene>
    <name evidence="3" type="ORF">RCOM_1630050</name>
</gene>
<dbReference type="EMBL" id="EQ973988">
    <property type="protein sequence ID" value="EEF36171.1"/>
    <property type="molecule type" value="Genomic_DNA"/>
</dbReference>
<evidence type="ECO:0000313" key="4">
    <source>
        <dbReference type="Proteomes" id="UP000008311"/>
    </source>
</evidence>